<dbReference type="EMBL" id="RCZE01000012">
    <property type="protein sequence ID" value="TPG74605.1"/>
    <property type="molecule type" value="Genomic_DNA"/>
</dbReference>
<organism evidence="1 2">
    <name type="scientific">Pseudomonas arsenicoxydans</name>
    <dbReference type="NCBI Taxonomy" id="702115"/>
    <lineage>
        <taxon>Bacteria</taxon>
        <taxon>Pseudomonadati</taxon>
        <taxon>Pseudomonadota</taxon>
        <taxon>Gammaproteobacteria</taxon>
        <taxon>Pseudomonadales</taxon>
        <taxon>Pseudomonadaceae</taxon>
        <taxon>Pseudomonas</taxon>
    </lineage>
</organism>
<dbReference type="Proteomes" id="UP000317933">
    <property type="component" value="Unassembled WGS sequence"/>
</dbReference>
<comment type="caution">
    <text evidence="1">The sequence shown here is derived from an EMBL/GenBank/DDBJ whole genome shotgun (WGS) entry which is preliminary data.</text>
</comment>
<accession>A0A502HLI7</accession>
<evidence type="ECO:0000313" key="2">
    <source>
        <dbReference type="Proteomes" id="UP000317933"/>
    </source>
</evidence>
<proteinExistence type="predicted"/>
<sequence>MTIPTPWGVIFKAGAWCWRRVTRALLYKTYSEAHRRWTKRNGFGARWEKLGKHVEYSLYLTKPTDAEPRVSKIAFRAVDAAVVKLDCLFEAEGAGLRYQDAITVHDLDRSPVVFNLTRVPSQDFLSHLKGDIRFSVESYQFRKCSVALQDGQVPEFDSLTSHLSHNWLVSDTWNRRWGAFWNCNSITYAKREIEINWKWGFATRGGSVYTPLSSRRYSKTPFWSLWRRAVVWVMTRPWILTIQFWAAIWSRQFVLDENDRLRRR</sequence>
<reference evidence="1 2" key="1">
    <citation type="journal article" date="2019" name="Environ. Microbiol.">
        <title>Species interactions and distinct microbial communities in high Arctic permafrost affected cryosols are associated with the CH4 and CO2 gas fluxes.</title>
        <authorList>
            <person name="Altshuler I."/>
            <person name="Hamel J."/>
            <person name="Turney S."/>
            <person name="Magnuson E."/>
            <person name="Levesque R."/>
            <person name="Greer C."/>
            <person name="Whyte L.G."/>
        </authorList>
    </citation>
    <scope>NUCLEOTIDE SEQUENCE [LARGE SCALE GENOMIC DNA]</scope>
    <source>
        <strain evidence="1 2">E3</strain>
    </source>
</reference>
<name>A0A502HLI7_9PSED</name>
<protein>
    <submittedName>
        <fullName evidence="1">Uncharacterized protein</fullName>
    </submittedName>
</protein>
<dbReference type="AlphaFoldDB" id="A0A502HLI7"/>
<evidence type="ECO:0000313" key="1">
    <source>
        <dbReference type="EMBL" id="TPG74605.1"/>
    </source>
</evidence>
<gene>
    <name evidence="1" type="ORF">EAH78_23880</name>
</gene>